<keyword evidence="2" id="KW-0378">Hydrolase</keyword>
<evidence type="ECO:0000256" key="2">
    <source>
        <dbReference type="RuleBase" id="RU363044"/>
    </source>
</evidence>
<dbReference type="Gene3D" id="3.40.50.300">
    <property type="entry name" value="P-loop containing nucleotide triphosphate hydrolases"/>
    <property type="match status" value="2"/>
</dbReference>
<dbReference type="GO" id="GO:0016787">
    <property type="term" value="F:hydrolase activity"/>
    <property type="evidence" value="ECO:0007669"/>
    <property type="project" value="UniProtKB-KW"/>
</dbReference>
<keyword evidence="2" id="KW-0547">Nucleotide-binding</keyword>
<dbReference type="SUPFAM" id="SSF52540">
    <property type="entry name" value="P-loop containing nucleoside triphosphate hydrolases"/>
    <property type="match status" value="2"/>
</dbReference>
<gene>
    <name evidence="9" type="primary">6041855</name>
    <name evidence="8" type="ORF">CpipJ_CPIJ009314</name>
</gene>
<evidence type="ECO:0000259" key="4">
    <source>
        <dbReference type="Pfam" id="PF03372"/>
    </source>
</evidence>
<dbReference type="eggNOG" id="KOG4162">
    <property type="taxonomic scope" value="Eukaryota"/>
</dbReference>
<organism>
    <name type="scientific">Culex quinquefasciatus</name>
    <name type="common">Southern house mosquito</name>
    <name type="synonym">Culex pungens</name>
    <dbReference type="NCBI Taxonomy" id="7176"/>
    <lineage>
        <taxon>Eukaryota</taxon>
        <taxon>Metazoa</taxon>
        <taxon>Ecdysozoa</taxon>
        <taxon>Arthropoda</taxon>
        <taxon>Hexapoda</taxon>
        <taxon>Insecta</taxon>
        <taxon>Pterygota</taxon>
        <taxon>Neoptera</taxon>
        <taxon>Endopterygota</taxon>
        <taxon>Diptera</taxon>
        <taxon>Nematocera</taxon>
        <taxon>Culicoidea</taxon>
        <taxon>Culicidae</taxon>
        <taxon>Culicinae</taxon>
        <taxon>Culicini</taxon>
        <taxon>Culex</taxon>
        <taxon>Culex</taxon>
    </lineage>
</organism>
<dbReference type="InParanoid" id="B0WQS5"/>
<dbReference type="Gene3D" id="1.10.20.10">
    <property type="entry name" value="Histone, subunit A"/>
    <property type="match status" value="1"/>
</dbReference>
<dbReference type="HOGENOM" id="CLU_001055_0_0_1"/>
<evidence type="ECO:0000313" key="10">
    <source>
        <dbReference type="Proteomes" id="UP000002320"/>
    </source>
</evidence>
<reference evidence="9" key="2">
    <citation type="submission" date="2020-05" db="UniProtKB">
        <authorList>
            <consortium name="EnsemblMetazoa"/>
        </authorList>
    </citation>
    <scope>IDENTIFICATION</scope>
    <source>
        <strain evidence="9">JHB</strain>
    </source>
</reference>
<dbReference type="VEuPathDB" id="VectorBase:CQUJHB017413"/>
<dbReference type="PANTHER" id="PTHR47642">
    <property type="entry name" value="ATP-DEPENDENT DNA HELICASE"/>
    <property type="match status" value="1"/>
</dbReference>
<comment type="cofactor">
    <cofactor evidence="2">
        <name>Mg(2+)</name>
        <dbReference type="ChEBI" id="CHEBI:18420"/>
    </cofactor>
</comment>
<dbReference type="OMA" id="NESQVMR"/>
<dbReference type="EMBL" id="DS232044">
    <property type="protein sequence ID" value="EDS32999.1"/>
    <property type="molecule type" value="Genomic_DNA"/>
</dbReference>
<comment type="catalytic activity">
    <reaction evidence="2">
        <text>ATP + H2O = ADP + phosphate + H(+)</text>
        <dbReference type="Rhea" id="RHEA:13065"/>
        <dbReference type="ChEBI" id="CHEBI:15377"/>
        <dbReference type="ChEBI" id="CHEBI:15378"/>
        <dbReference type="ChEBI" id="CHEBI:30616"/>
        <dbReference type="ChEBI" id="CHEBI:43474"/>
        <dbReference type="ChEBI" id="CHEBI:456216"/>
        <dbReference type="EC" id="5.6.2.3"/>
    </reaction>
</comment>
<keyword evidence="2" id="KW-0067">ATP-binding</keyword>
<dbReference type="GO" id="GO:0000723">
    <property type="term" value="P:telomere maintenance"/>
    <property type="evidence" value="ECO:0007669"/>
    <property type="project" value="InterPro"/>
</dbReference>
<dbReference type="SUPFAM" id="SSF56219">
    <property type="entry name" value="DNase I-like"/>
    <property type="match status" value="1"/>
</dbReference>
<dbReference type="GO" id="GO:0006310">
    <property type="term" value="P:DNA recombination"/>
    <property type="evidence" value="ECO:0007669"/>
    <property type="project" value="UniProtKB-KW"/>
</dbReference>
<sequence length="2066" mass="236998">MGRYRHAVSALKEQAKLELQNIYEVQLANAICGMEHDHEKYADKRSVLQISDEDFSDLDPRGFAGRDTFSLQPGSQEIWMIQFKIWLRLAVVHIAIELQNKAINCIQEASLINLVSQQVKYKPFAKKIGKVKAKEAIVRSIFKQLAREAAQMAYYTSQKTRSSRVIQSTVRLLLPGELAKHAVSEGTKAVRFTIHGKQTALFRATIFSRKNSIQRFACRVPHEHPHEIFVVHTPLNCRWSNMLRRANELEPHTGRELEEDEGEMTEPPRPPMTGAERMRRHRKRKKEQEEEVRDVTAAERMRNYRQRKKLNQRETEPNDTPAALNLEPMPGGSRDPVRFFPRPDPNQLQLSPRGAMAPVDSVMPHGGKPNCKKADQAFRKKFTENELGAVCNICERIWFQDDLKPITTDGARVLLQPGHFESVAGFMGCQTCRNSLRDGRVPVLSITNGFTYPELPTDMPHLDIITERLISARLPFMQIRRLCHARGSYSILGQVINVPVDVNEMVRSLPRQLDDDYAFNVCIKKHLIHKSNYLRGFVKKSVVKAWLRFLIDTPLYKREGIVIDERFLESYATDGIEGEELIELEVAETVDAPRDVPSVPQRDDQVQLDVVDNEGELFGRQQQTVAWNEDMCLNIAPAQNRTPTSIVYDEYAEEMSFPGIYLGKPRKFREGVRVTPYHKATSETRRRDRRGAKPAHILYMGVKIMRLRAHEGMTNYFRVQGTRNMTRAQLSDKEHVDSLIKNHMAWMSGLPNSAMYWQIKQKDLFAMVRQLGKPTVFLTMSANEIQWPGLLKALYKLAEKQDRTDLTDPLNELSALERTVLASEDPVTCCLYANKLFSVIMQILQSKTHSPFGKYYVTDYFKRIEFQHRGSPHVHAVLWLANDPKETVSEQMPGTLDIINTITSIRIEDLPEQTANKQVHKCTFTCTKRGEKRCRFNIPYWPMREQRILLPLRADDSRHRELKKRAEEMRDILETMVFDTIEDFLAHCECTYAYYLDVVRASLKLPTVFYKRSMDELRTNPFNGWIADKLRSNMDLQFIIDVQKLCHYLVEYVNKSNRGLSGLHRELIIMQEQNPELDYGELMKKISLKMLGTVEMCVQEAAWFLLRIPMSEASRKVEYVPTVWPQDRSRSRKSYKTMDEEGIGEDSTDIWSQNCIEKYEERDGMADVCLADFVACYTQEGRSNRYRKRGQPRVLRWRNYQMSELSEYKRVSVLLFVPFRNELVDILDQNKFLQLYDLHEEAILAKRKEYDCELNVEQTVEEYERTLANLEDGEQNNPANEKHDELVRTVIMQPNNDDFELLPTRTLRSVIKQRPNVMSKEDYCAMMRATNREQRALILHTIHLLTCFEDHEPLQVFLTGPAGSGKTFTLRALMETLNRYSQEHNSRDNAYVASASTGKAASAIGGTTLHHAYHITMSRQVTKMSFETLQVYRTEMQRVKAHIIDEISMVGAHILNITHLRLQDVYMNYLLAFGGVDLYLCGDLRQLFPVMAKPVFKPPANSISGAVLWQLLKYHELKQVMRQADKEFSDILTKIGNGDKLTADETKVIESRFFTAERLRQEQTEGAVRLFHRNLDVTRYNSEALDSVEGVTCTADDTFVGYKSVEQLANARVKLYKMCLTETAGLQYTIKLCPGKPYMVTTNVDVEDGIVNGAIGDLKYVEESFDDDAGERITRIWVKFDNEQIGVIARKKAEPMTRSRADILQLDWTPIVKRSANIDLGSRIKCKRIQFPVVPACALTIHKSQGGTFDKIVFEYDKGQEQQMVYVALSRVKSLQGLFMTNSKGDFKFHHAKGCNSPKMKDLRNELKRLENHRLQTIVDEVSEVIESSEPTTTLMSINVQSLRAHQMDINTDPVLPRVHLLALSETWMDDNASIELEGFTRIVQSKRTGVRAGGVAIYQNTTAPNTTPATPYTLEVVGAERSQEFSEAAKYGDICAAKVMVMGAELLLVSVYISPGTTTKQKLWFLSRHLGPIAELDTPMVVTGDFNLDVSKQDSSRFVEFMANHFELRLSNDVKKTTTLGGTVLDLTFVKNTAVEVTRYTSYFSYHRPMLSVVRPIVSSTPQSN</sequence>
<evidence type="ECO:0000259" key="5">
    <source>
        <dbReference type="Pfam" id="PF05970"/>
    </source>
</evidence>
<dbReference type="Pfam" id="PF05970">
    <property type="entry name" value="PIF1"/>
    <property type="match status" value="1"/>
</dbReference>
<comment type="similarity">
    <text evidence="2">Belongs to the helicase family.</text>
</comment>
<dbReference type="GO" id="GO:0046982">
    <property type="term" value="F:protein heterodimerization activity"/>
    <property type="evidence" value="ECO:0007669"/>
    <property type="project" value="InterPro"/>
</dbReference>
<feature type="compositionally biased region" description="Basic and acidic residues" evidence="3">
    <location>
        <begin position="293"/>
        <end position="302"/>
    </location>
</feature>
<feature type="domain" description="DNA helicase Pif1-like DEAD-box helicase" evidence="5">
    <location>
        <begin position="1332"/>
        <end position="1542"/>
    </location>
</feature>
<dbReference type="GO" id="GO:0003677">
    <property type="term" value="F:DNA binding"/>
    <property type="evidence" value="ECO:0007669"/>
    <property type="project" value="InterPro"/>
</dbReference>
<dbReference type="InterPro" id="IPR027417">
    <property type="entry name" value="P-loop_NTPase"/>
</dbReference>
<reference evidence="8" key="1">
    <citation type="submission" date="2007-03" db="EMBL/GenBank/DDBJ databases">
        <title>Annotation of Culex pipiens quinquefasciatus.</title>
        <authorList>
            <consortium name="The Broad Institute Genome Sequencing Platform"/>
            <person name="Atkinson P.W."/>
            <person name="Hemingway J."/>
            <person name="Christensen B.M."/>
            <person name="Higgs S."/>
            <person name="Kodira C."/>
            <person name="Hannick L."/>
            <person name="Megy K."/>
            <person name="O'Leary S."/>
            <person name="Pearson M."/>
            <person name="Haas B.J."/>
            <person name="Mauceli E."/>
            <person name="Wortman J.R."/>
            <person name="Lee N.H."/>
            <person name="Guigo R."/>
            <person name="Stanke M."/>
            <person name="Alvarado L."/>
            <person name="Amedeo P."/>
            <person name="Antoine C.H."/>
            <person name="Arensburger P."/>
            <person name="Bidwell S.L."/>
            <person name="Crawford M."/>
            <person name="Camaro F."/>
            <person name="Devon K."/>
            <person name="Engels R."/>
            <person name="Hammond M."/>
            <person name="Howarth C."/>
            <person name="Koehrsen M."/>
            <person name="Lawson D."/>
            <person name="Montgomery P."/>
            <person name="Nene V."/>
            <person name="Nusbaum C."/>
            <person name="Puiu D."/>
            <person name="Romero-Severson J."/>
            <person name="Severson D.W."/>
            <person name="Shumway M."/>
            <person name="Sisk P."/>
            <person name="Stolte C."/>
            <person name="Zeng Q."/>
            <person name="Eisenstadt E."/>
            <person name="Fraser-Liggett C."/>
            <person name="Strausberg R."/>
            <person name="Galagan J."/>
            <person name="Birren B."/>
            <person name="Collins F.H."/>
        </authorList>
    </citation>
    <scope>NUCLEOTIDE SEQUENCE [LARGE SCALE GENOMIC DNA]</scope>
    <source>
        <strain evidence="8">JHB</strain>
    </source>
</reference>
<dbReference type="InterPro" id="IPR010285">
    <property type="entry name" value="DNA_helicase_pif1-like_DEAD"/>
</dbReference>
<dbReference type="Pfam" id="PF20209">
    <property type="entry name" value="DUF6570"/>
    <property type="match status" value="1"/>
</dbReference>
<feature type="domain" description="DUF6570" evidence="7">
    <location>
        <begin position="439"/>
        <end position="566"/>
    </location>
</feature>
<evidence type="ECO:0000256" key="3">
    <source>
        <dbReference type="SAM" id="MobiDB-lite"/>
    </source>
</evidence>
<proteinExistence type="inferred from homology"/>
<dbReference type="GO" id="GO:0043139">
    <property type="term" value="F:5'-3' DNA helicase activity"/>
    <property type="evidence" value="ECO:0007669"/>
    <property type="project" value="UniProtKB-EC"/>
</dbReference>
<dbReference type="SUPFAM" id="SSF47113">
    <property type="entry name" value="Histone-fold"/>
    <property type="match status" value="1"/>
</dbReference>
<dbReference type="VEuPathDB" id="VectorBase:CQUJHB012301"/>
<dbReference type="GO" id="GO:0000786">
    <property type="term" value="C:nucleosome"/>
    <property type="evidence" value="ECO:0007669"/>
    <property type="project" value="InterPro"/>
</dbReference>
<dbReference type="InterPro" id="IPR009072">
    <property type="entry name" value="Histone-fold"/>
</dbReference>
<keyword evidence="2" id="KW-0347">Helicase</keyword>
<dbReference type="SMART" id="SM00427">
    <property type="entry name" value="H2B"/>
    <property type="match status" value="1"/>
</dbReference>
<evidence type="ECO:0000259" key="7">
    <source>
        <dbReference type="Pfam" id="PF20209"/>
    </source>
</evidence>
<dbReference type="InterPro" id="IPR025476">
    <property type="entry name" value="Helitron_helicase-like"/>
</dbReference>
<dbReference type="PRINTS" id="PR00621">
    <property type="entry name" value="HISTONEH2B"/>
</dbReference>
<dbReference type="EC" id="5.6.2.3" evidence="2"/>
<accession>B0WQS5</accession>
<evidence type="ECO:0000313" key="8">
    <source>
        <dbReference type="EMBL" id="EDS32999.1"/>
    </source>
</evidence>
<dbReference type="eggNOG" id="KOG1744">
    <property type="taxonomic scope" value="Eukaryota"/>
</dbReference>
<dbReference type="GO" id="GO:0005524">
    <property type="term" value="F:ATP binding"/>
    <property type="evidence" value="ECO:0007669"/>
    <property type="project" value="UniProtKB-KW"/>
</dbReference>
<dbReference type="InterPro" id="IPR005135">
    <property type="entry name" value="Endo/exonuclease/phosphatase"/>
</dbReference>
<evidence type="ECO:0000256" key="1">
    <source>
        <dbReference type="ARBA" id="ARBA00006846"/>
    </source>
</evidence>
<dbReference type="EnsemblMetazoa" id="CPIJ009314-RA">
    <property type="protein sequence ID" value="CPIJ009314-PA"/>
    <property type="gene ID" value="CPIJ009314"/>
</dbReference>
<dbReference type="GO" id="GO:0030527">
    <property type="term" value="F:structural constituent of chromatin"/>
    <property type="evidence" value="ECO:0007669"/>
    <property type="project" value="InterPro"/>
</dbReference>
<dbReference type="eggNOG" id="KOG0987">
    <property type="taxonomic scope" value="Eukaryota"/>
</dbReference>
<keyword evidence="10" id="KW-1185">Reference proteome</keyword>
<dbReference type="Pfam" id="PF03372">
    <property type="entry name" value="Exo_endo_phos"/>
    <property type="match status" value="1"/>
</dbReference>
<dbReference type="Pfam" id="PF14214">
    <property type="entry name" value="Helitron_like_N"/>
    <property type="match status" value="1"/>
</dbReference>
<evidence type="ECO:0000259" key="6">
    <source>
        <dbReference type="Pfam" id="PF14214"/>
    </source>
</evidence>
<comment type="similarity">
    <text evidence="1">Belongs to the histone H2B family.</text>
</comment>
<dbReference type="InterPro" id="IPR051055">
    <property type="entry name" value="PIF1_helicase"/>
</dbReference>
<evidence type="ECO:0000313" key="9">
    <source>
        <dbReference type="EnsemblMetazoa" id="CPIJ009314-PA"/>
    </source>
</evidence>
<dbReference type="Gene3D" id="3.60.10.10">
    <property type="entry name" value="Endonuclease/exonuclease/phosphatase"/>
    <property type="match status" value="1"/>
</dbReference>
<dbReference type="GO" id="GO:0006281">
    <property type="term" value="P:DNA repair"/>
    <property type="evidence" value="ECO:0007669"/>
    <property type="project" value="UniProtKB-KW"/>
</dbReference>
<dbReference type="InterPro" id="IPR000558">
    <property type="entry name" value="Histone_H2B"/>
</dbReference>
<dbReference type="KEGG" id="cqu:CpipJ_CPIJ009314"/>
<keyword evidence="2" id="KW-0233">DNA recombination</keyword>
<dbReference type="Proteomes" id="UP000002320">
    <property type="component" value="Unassembled WGS sequence"/>
</dbReference>
<dbReference type="VEuPathDB" id="VectorBase:CPIJ009314"/>
<protein>
    <recommendedName>
        <fullName evidence="2">ATP-dependent DNA helicase</fullName>
        <ecNumber evidence="2">5.6.2.3</ecNumber>
    </recommendedName>
</protein>
<dbReference type="PANTHER" id="PTHR47642:SF5">
    <property type="entry name" value="ATP-DEPENDENT DNA HELICASE"/>
    <property type="match status" value="1"/>
</dbReference>
<keyword evidence="2" id="KW-0234">DNA repair</keyword>
<dbReference type="InterPro" id="IPR036691">
    <property type="entry name" value="Endo/exonu/phosph_ase_sf"/>
</dbReference>
<dbReference type="OrthoDB" id="29013at2759"/>
<feature type="domain" description="Helitron helicase-like" evidence="6">
    <location>
        <begin position="717"/>
        <end position="878"/>
    </location>
</feature>
<dbReference type="InterPro" id="IPR046700">
    <property type="entry name" value="DUF6570"/>
</dbReference>
<dbReference type="CDD" id="cd18809">
    <property type="entry name" value="SF1_C_RecD"/>
    <property type="match status" value="1"/>
</dbReference>
<feature type="region of interest" description="Disordered" evidence="3">
    <location>
        <begin position="250"/>
        <end position="331"/>
    </location>
</feature>
<feature type="domain" description="Endonuclease/exonuclease/phosphatase" evidence="4">
    <location>
        <begin position="1836"/>
        <end position="2042"/>
    </location>
</feature>
<name>B0WQS5_CULQU</name>
<dbReference type="STRING" id="7176.B0WQS5"/>
<keyword evidence="2" id="KW-0227">DNA damage</keyword>